<keyword evidence="2" id="KW-1185">Reference proteome</keyword>
<evidence type="ECO:0000313" key="2">
    <source>
        <dbReference type="Proteomes" id="UP000321058"/>
    </source>
</evidence>
<dbReference type="GO" id="GO:0016787">
    <property type="term" value="F:hydrolase activity"/>
    <property type="evidence" value="ECO:0007669"/>
    <property type="project" value="UniProtKB-KW"/>
</dbReference>
<dbReference type="InterPro" id="IPR026002">
    <property type="entry name" value="ATC_hydrolase-like"/>
</dbReference>
<dbReference type="EMBL" id="BKAJ01000100">
    <property type="protein sequence ID" value="GEP58419.1"/>
    <property type="molecule type" value="Genomic_DNA"/>
</dbReference>
<sequence length="158" mass="18009">MPDVARLSLLDEVKLQAEVILPILRSLRAEVGKDKADRIVGDALRTWARDLYHRIGESKPGSPRQKWDAVWAEDMRPRIGDAVDRDMLKDDGAVREYNVTRCQYAEFFRGLGEPELGGILLCDSDFHIADVAGSSIEFKRTQTIMQGAAYCDFRYRFK</sequence>
<dbReference type="Proteomes" id="UP000321058">
    <property type="component" value="Unassembled WGS sequence"/>
</dbReference>
<protein>
    <submittedName>
        <fullName evidence="1">2-amino-thiazoline-4-carboxylic acid hydrolase</fullName>
    </submittedName>
</protein>
<dbReference type="Pfam" id="PF14196">
    <property type="entry name" value="ATC_hydrolase"/>
    <property type="match status" value="1"/>
</dbReference>
<proteinExistence type="predicted"/>
<dbReference type="OrthoDB" id="9805176at2"/>
<accession>A0A512NHJ0</accession>
<name>A0A512NHJ0_9HYPH</name>
<evidence type="ECO:0000313" key="1">
    <source>
        <dbReference type="EMBL" id="GEP58419.1"/>
    </source>
</evidence>
<gene>
    <name evidence="1" type="ORF">RSO01_55850</name>
</gene>
<comment type="caution">
    <text evidence="1">The sequence shown here is derived from an EMBL/GenBank/DDBJ whole genome shotgun (WGS) entry which is preliminary data.</text>
</comment>
<dbReference type="AlphaFoldDB" id="A0A512NHJ0"/>
<reference evidence="1 2" key="1">
    <citation type="submission" date="2019-07" db="EMBL/GenBank/DDBJ databases">
        <title>Whole genome shotgun sequence of Reyranella soli NBRC 108950.</title>
        <authorList>
            <person name="Hosoyama A."/>
            <person name="Uohara A."/>
            <person name="Ohji S."/>
            <person name="Ichikawa N."/>
        </authorList>
    </citation>
    <scope>NUCLEOTIDE SEQUENCE [LARGE SCALE GENOMIC DNA]</scope>
    <source>
        <strain evidence="1 2">NBRC 108950</strain>
    </source>
</reference>
<keyword evidence="1" id="KW-0378">Hydrolase</keyword>
<dbReference type="RefSeq" id="WP_147153639.1">
    <property type="nucleotide sequence ID" value="NZ_BKAJ01000100.1"/>
</dbReference>
<organism evidence="1 2">
    <name type="scientific">Reyranella soli</name>
    <dbReference type="NCBI Taxonomy" id="1230389"/>
    <lineage>
        <taxon>Bacteria</taxon>
        <taxon>Pseudomonadati</taxon>
        <taxon>Pseudomonadota</taxon>
        <taxon>Alphaproteobacteria</taxon>
        <taxon>Hyphomicrobiales</taxon>
        <taxon>Reyranellaceae</taxon>
        <taxon>Reyranella</taxon>
    </lineage>
</organism>